<dbReference type="AlphaFoldDB" id="A0A1S2UJD7"/>
<keyword evidence="4" id="KW-1185">Reference proteome</keyword>
<organism evidence="1 3">
    <name type="scientific">Pseudomonas costantinii</name>
    <dbReference type="NCBI Taxonomy" id="168469"/>
    <lineage>
        <taxon>Bacteria</taxon>
        <taxon>Pseudomonadati</taxon>
        <taxon>Pseudomonadota</taxon>
        <taxon>Gammaproteobacteria</taxon>
        <taxon>Pseudomonadales</taxon>
        <taxon>Pseudomonadaceae</taxon>
        <taxon>Pseudomonas</taxon>
    </lineage>
</organism>
<evidence type="ECO:0000313" key="1">
    <source>
        <dbReference type="EMBL" id="OIN45998.1"/>
    </source>
</evidence>
<gene>
    <name evidence="1" type="ORF">BFL40_27570</name>
    <name evidence="2" type="ORF">SAMN04515675_6115</name>
</gene>
<reference evidence="1 3" key="1">
    <citation type="submission" date="2016-08" db="EMBL/GenBank/DDBJ databases">
        <title>Draft genome sequence of Pseudomonas costantinii LMG 22119, type strain isolated from cultivated mushroom (Agaricus bisporus) sporophores.</title>
        <authorList>
            <person name="Tambong J.T."/>
        </authorList>
    </citation>
    <scope>NUCLEOTIDE SEQUENCE [LARGE SCALE GENOMIC DNA]</scope>
    <source>
        <strain evidence="1 3">LMG 22119</strain>
    </source>
</reference>
<evidence type="ECO:0000313" key="2">
    <source>
        <dbReference type="EMBL" id="SEE53887.1"/>
    </source>
</evidence>
<sequence length="60" mass="7090">MSKFSWKKNTVNGKDIYQVYISGQPHGNPMNTEEEANSMVQWLERKEREREAERDSGPQF</sequence>
<proteinExistence type="predicted"/>
<evidence type="ECO:0000313" key="3">
    <source>
        <dbReference type="Proteomes" id="UP000181661"/>
    </source>
</evidence>
<dbReference type="Proteomes" id="UP000181661">
    <property type="component" value="Unassembled WGS sequence"/>
</dbReference>
<comment type="caution">
    <text evidence="1">The sequence shown here is derived from an EMBL/GenBank/DDBJ whole genome shotgun (WGS) entry which is preliminary data.</text>
</comment>
<dbReference type="Proteomes" id="UP000182179">
    <property type="component" value="Unassembled WGS sequence"/>
</dbReference>
<dbReference type="RefSeq" id="WP_071486902.1">
    <property type="nucleotide sequence ID" value="NZ_FNTS01000002.1"/>
</dbReference>
<name>A0A1S2UJD7_9PSED</name>
<accession>A0A1S2UJD7</accession>
<protein>
    <submittedName>
        <fullName evidence="1">Uncharacterized protein</fullName>
    </submittedName>
</protein>
<reference evidence="2 4" key="2">
    <citation type="submission" date="2016-10" db="EMBL/GenBank/DDBJ databases">
        <authorList>
            <person name="Varghese N."/>
            <person name="Submissions S."/>
        </authorList>
    </citation>
    <scope>NUCLEOTIDE SEQUENCE [LARGE SCALE GENOMIC DNA]</scope>
    <source>
        <strain evidence="2 4">BS2773</strain>
    </source>
</reference>
<dbReference type="EMBL" id="FNTS01000002">
    <property type="protein sequence ID" value="SEE53887.1"/>
    <property type="molecule type" value="Genomic_DNA"/>
</dbReference>
<dbReference type="EMBL" id="MDDR01000052">
    <property type="protein sequence ID" value="OIN45998.1"/>
    <property type="molecule type" value="Genomic_DNA"/>
</dbReference>
<evidence type="ECO:0000313" key="4">
    <source>
        <dbReference type="Proteomes" id="UP000182179"/>
    </source>
</evidence>